<dbReference type="Proteomes" id="UP001428290">
    <property type="component" value="Unassembled WGS sequence"/>
</dbReference>
<dbReference type="SUPFAM" id="SSF140683">
    <property type="entry name" value="SP0561-like"/>
    <property type="match status" value="1"/>
</dbReference>
<evidence type="ECO:0000259" key="1">
    <source>
        <dbReference type="Pfam" id="PF08984"/>
    </source>
</evidence>
<dbReference type="InterPro" id="IPR015077">
    <property type="entry name" value="DUF1858"/>
</dbReference>
<reference evidence="3 4" key="1">
    <citation type="submission" date="2024-02" db="EMBL/GenBank/DDBJ databases">
        <title>Herpetosiphon gulosus NBRC 112829.</title>
        <authorList>
            <person name="Ichikawa N."/>
            <person name="Katano-Makiyama Y."/>
            <person name="Hidaka K."/>
        </authorList>
    </citation>
    <scope>NUCLEOTIDE SEQUENCE [LARGE SCALE GENOMIC DNA]</scope>
    <source>
        <strain evidence="3 4">NBRC 112829</strain>
    </source>
</reference>
<dbReference type="Pfam" id="PF10006">
    <property type="entry name" value="DUF2249"/>
    <property type="match status" value="1"/>
</dbReference>
<feature type="domain" description="DUF1858" evidence="1">
    <location>
        <begin position="2"/>
        <end position="62"/>
    </location>
</feature>
<evidence type="ECO:0000313" key="4">
    <source>
        <dbReference type="Proteomes" id="UP001428290"/>
    </source>
</evidence>
<dbReference type="InterPro" id="IPR018720">
    <property type="entry name" value="DUF2249"/>
</dbReference>
<dbReference type="InterPro" id="IPR036868">
    <property type="entry name" value="TusA-like_sf"/>
</dbReference>
<proteinExistence type="predicted"/>
<organism evidence="3 4">
    <name type="scientific">Herpetosiphon gulosus</name>
    <dbReference type="NCBI Taxonomy" id="1973496"/>
    <lineage>
        <taxon>Bacteria</taxon>
        <taxon>Bacillati</taxon>
        <taxon>Chloroflexota</taxon>
        <taxon>Chloroflexia</taxon>
        <taxon>Herpetosiphonales</taxon>
        <taxon>Herpetosiphonaceae</taxon>
        <taxon>Herpetosiphon</taxon>
    </lineage>
</organism>
<evidence type="ECO:0000259" key="2">
    <source>
        <dbReference type="Pfam" id="PF10006"/>
    </source>
</evidence>
<evidence type="ECO:0008006" key="5">
    <source>
        <dbReference type="Google" id="ProtNLM"/>
    </source>
</evidence>
<evidence type="ECO:0000313" key="3">
    <source>
        <dbReference type="EMBL" id="GAA5531449.1"/>
    </source>
</evidence>
<dbReference type="Pfam" id="PF08984">
    <property type="entry name" value="DUF1858"/>
    <property type="match status" value="1"/>
</dbReference>
<dbReference type="EMBL" id="BAABRU010000051">
    <property type="protein sequence ID" value="GAA5531449.1"/>
    <property type="molecule type" value="Genomic_DNA"/>
</dbReference>
<feature type="domain" description="DUF2249" evidence="2">
    <location>
        <begin position="104"/>
        <end position="170"/>
    </location>
</feature>
<protein>
    <recommendedName>
        <fullName evidence="5">DUF1858 domain-containing protein</fullName>
    </recommendedName>
</protein>
<comment type="caution">
    <text evidence="3">The sequence shown here is derived from an EMBL/GenBank/DDBJ whole genome shotgun (WGS) entry which is preliminary data.</text>
</comment>
<dbReference type="RefSeq" id="WP_345725001.1">
    <property type="nucleotide sequence ID" value="NZ_BAABRU010000051.1"/>
</dbReference>
<dbReference type="SUPFAM" id="SSF64307">
    <property type="entry name" value="SirA-like"/>
    <property type="match status" value="1"/>
</dbReference>
<name>A0ABP9X7T2_9CHLR</name>
<dbReference type="Gene3D" id="1.10.3910.10">
    <property type="entry name" value="SP0561-like"/>
    <property type="match status" value="1"/>
</dbReference>
<keyword evidence="4" id="KW-1185">Reference proteome</keyword>
<gene>
    <name evidence="3" type="ORF">Hgul01_05274</name>
</gene>
<dbReference type="InterPro" id="IPR038062">
    <property type="entry name" value="ScdA-like_N_sf"/>
</dbReference>
<accession>A0ABP9X7T2</accession>
<sequence>MITATMTVADILKRYPNLLEVLVAQHQAFQRLRNPLLRRVFARMVTVEQAAQIAQLEPASLVQALNQANGEPIEAPPLAESSNEQLDPTILPAWLQFSNISYLLDVREAQATAQNPLALITPATLALADDQLLLLRSSFEPVPLYQWLARRGYQAWAHQHTSDDWLVVIGRLATAETQPSDQPNPAKPCVALDNRGLKPPEPMVRTITTLKKLPTASYLIGVTDRIPVILHETLSDEGYTFESLGQLQQSYLTLITAM</sequence>